<dbReference type="Proteomes" id="UP000499080">
    <property type="component" value="Unassembled WGS sequence"/>
</dbReference>
<proteinExistence type="predicted"/>
<comment type="caution">
    <text evidence="4">The sequence shown here is derived from an EMBL/GenBank/DDBJ whole genome shotgun (WGS) entry which is preliminary data.</text>
</comment>
<dbReference type="PANTHER" id="PTHR10127:SF850">
    <property type="entry name" value="METALLOENDOPEPTIDASE"/>
    <property type="match status" value="1"/>
</dbReference>
<keyword evidence="2" id="KW-0482">Metalloprotease</keyword>
<protein>
    <recommendedName>
        <fullName evidence="2">Metalloendopeptidase</fullName>
        <ecNumber evidence="2">3.4.24.-</ecNumber>
    </recommendedName>
</protein>
<comment type="caution">
    <text evidence="1">Lacks conserved residue(s) required for the propagation of feature annotation.</text>
</comment>
<evidence type="ECO:0000259" key="3">
    <source>
        <dbReference type="PROSITE" id="PS51864"/>
    </source>
</evidence>
<dbReference type="InterPro" id="IPR001506">
    <property type="entry name" value="Peptidase_M12A"/>
</dbReference>
<sequence>MQSLPDLHYWKIAPSYLAWNLTVFFGALQRLFSCVTGWIFTSKLGQEHNFQKTHPSEEMIFTKYDYESIMHYGDFAFSKRPGVYKTMEAKHSKHLFEPYDKPGLNENDIEMVKKLYKCE</sequence>
<name>A0A4Y2PAR9_ARAVE</name>
<keyword evidence="2" id="KW-0479">Metal-binding</keyword>
<reference evidence="4 5" key="1">
    <citation type="journal article" date="2019" name="Sci. Rep.">
        <title>Orb-weaving spider Araneus ventricosus genome elucidates the spidroin gene catalogue.</title>
        <authorList>
            <person name="Kono N."/>
            <person name="Nakamura H."/>
            <person name="Ohtoshi R."/>
            <person name="Moran D.A.P."/>
            <person name="Shinohara A."/>
            <person name="Yoshida Y."/>
            <person name="Fujiwara M."/>
            <person name="Mori M."/>
            <person name="Tomita M."/>
            <person name="Arakawa K."/>
        </authorList>
    </citation>
    <scope>NUCLEOTIDE SEQUENCE [LARGE SCALE GENOMIC DNA]</scope>
</reference>
<evidence type="ECO:0000256" key="2">
    <source>
        <dbReference type="RuleBase" id="RU361183"/>
    </source>
</evidence>
<accession>A0A4Y2PAR9</accession>
<dbReference type="OrthoDB" id="6432658at2759"/>
<dbReference type="GO" id="GO:0004222">
    <property type="term" value="F:metalloendopeptidase activity"/>
    <property type="evidence" value="ECO:0007669"/>
    <property type="project" value="UniProtKB-UniRule"/>
</dbReference>
<dbReference type="PROSITE" id="PS51864">
    <property type="entry name" value="ASTACIN"/>
    <property type="match status" value="1"/>
</dbReference>
<dbReference type="EC" id="3.4.24.-" evidence="2"/>
<evidence type="ECO:0000313" key="4">
    <source>
        <dbReference type="EMBL" id="GBN49065.1"/>
    </source>
</evidence>
<organism evidence="4 5">
    <name type="scientific">Araneus ventricosus</name>
    <name type="common">Orbweaver spider</name>
    <name type="synonym">Epeira ventricosa</name>
    <dbReference type="NCBI Taxonomy" id="182803"/>
    <lineage>
        <taxon>Eukaryota</taxon>
        <taxon>Metazoa</taxon>
        <taxon>Ecdysozoa</taxon>
        <taxon>Arthropoda</taxon>
        <taxon>Chelicerata</taxon>
        <taxon>Arachnida</taxon>
        <taxon>Araneae</taxon>
        <taxon>Araneomorphae</taxon>
        <taxon>Entelegynae</taxon>
        <taxon>Araneoidea</taxon>
        <taxon>Araneidae</taxon>
        <taxon>Araneus</taxon>
    </lineage>
</organism>
<dbReference type="PANTHER" id="PTHR10127">
    <property type="entry name" value="DISCOIDIN, CUB, EGF, LAMININ , AND ZINC METALLOPROTEASE DOMAIN CONTAINING"/>
    <property type="match status" value="1"/>
</dbReference>
<dbReference type="SUPFAM" id="SSF55486">
    <property type="entry name" value="Metalloproteases ('zincins'), catalytic domain"/>
    <property type="match status" value="1"/>
</dbReference>
<dbReference type="Gene3D" id="3.40.390.10">
    <property type="entry name" value="Collagenase (Catalytic Domain)"/>
    <property type="match status" value="1"/>
</dbReference>
<dbReference type="GO" id="GO:0006508">
    <property type="term" value="P:proteolysis"/>
    <property type="evidence" value="ECO:0007669"/>
    <property type="project" value="UniProtKB-KW"/>
</dbReference>
<dbReference type="InterPro" id="IPR024079">
    <property type="entry name" value="MetalloPept_cat_dom_sf"/>
</dbReference>
<dbReference type="PRINTS" id="PR00480">
    <property type="entry name" value="ASTACIN"/>
</dbReference>
<gene>
    <name evidence="4" type="ORF">AVEN_24329_1</name>
</gene>
<evidence type="ECO:0000313" key="5">
    <source>
        <dbReference type="Proteomes" id="UP000499080"/>
    </source>
</evidence>
<evidence type="ECO:0000256" key="1">
    <source>
        <dbReference type="PROSITE-ProRule" id="PRU01211"/>
    </source>
</evidence>
<keyword evidence="2" id="KW-0378">Hydrolase</keyword>
<dbReference type="Pfam" id="PF01400">
    <property type="entry name" value="Astacin"/>
    <property type="match status" value="1"/>
</dbReference>
<keyword evidence="5" id="KW-1185">Reference proteome</keyword>
<feature type="domain" description="Peptidase M12A" evidence="3">
    <location>
        <begin position="45"/>
        <end position="119"/>
    </location>
</feature>
<dbReference type="GO" id="GO:0046872">
    <property type="term" value="F:metal ion binding"/>
    <property type="evidence" value="ECO:0007669"/>
    <property type="project" value="UniProtKB-KW"/>
</dbReference>
<dbReference type="EMBL" id="BGPR01010997">
    <property type="protein sequence ID" value="GBN49065.1"/>
    <property type="molecule type" value="Genomic_DNA"/>
</dbReference>
<keyword evidence="2" id="KW-0645">Protease</keyword>
<keyword evidence="2" id="KW-0862">Zinc</keyword>
<dbReference type="AlphaFoldDB" id="A0A4Y2PAR9"/>
<comment type="cofactor">
    <cofactor evidence="2">
        <name>Zn(2+)</name>
        <dbReference type="ChEBI" id="CHEBI:29105"/>
    </cofactor>
    <text evidence="2">Binds 1 zinc ion per subunit.</text>
</comment>